<gene>
    <name evidence="1" type="ORF">OMM_02765</name>
</gene>
<proteinExistence type="predicted"/>
<dbReference type="SUPFAM" id="SSF53335">
    <property type="entry name" value="S-adenosyl-L-methionine-dependent methyltransferases"/>
    <property type="match status" value="1"/>
</dbReference>
<dbReference type="Gene3D" id="3.40.50.150">
    <property type="entry name" value="Vaccinia Virus protein VP39"/>
    <property type="match status" value="1"/>
</dbReference>
<dbReference type="Proteomes" id="UP000189670">
    <property type="component" value="Unassembled WGS sequence"/>
</dbReference>
<dbReference type="EMBL" id="ATBP01000325">
    <property type="protein sequence ID" value="ETR71080.1"/>
    <property type="molecule type" value="Genomic_DNA"/>
</dbReference>
<protein>
    <recommendedName>
        <fullName evidence="3">Methyltransferase type 11 domain-containing protein</fullName>
    </recommendedName>
</protein>
<evidence type="ECO:0000313" key="2">
    <source>
        <dbReference type="Proteomes" id="UP000189670"/>
    </source>
</evidence>
<accession>A0A1V1P8E8</accession>
<organism evidence="1 2">
    <name type="scientific">Candidatus Magnetoglobus multicellularis str. Araruama</name>
    <dbReference type="NCBI Taxonomy" id="890399"/>
    <lineage>
        <taxon>Bacteria</taxon>
        <taxon>Pseudomonadati</taxon>
        <taxon>Thermodesulfobacteriota</taxon>
        <taxon>Desulfobacteria</taxon>
        <taxon>Desulfobacterales</taxon>
        <taxon>Desulfobacteraceae</taxon>
        <taxon>Candidatus Magnetoglobus</taxon>
    </lineage>
</organism>
<dbReference type="AlphaFoldDB" id="A0A1V1P8E8"/>
<sequence length="206" mass="24347">MLDPSKEALTQAHDQFLPFINKGKSYNIKLQDISLPLSDTFDLIWIMHGFYAIPRIDLKRSIDHLLEMLSDNGTCFIAQAGRNSFYIDFYNQYSKYFNIRNSSFTSAEDILEILVKMGVTYHVQTFNYNECIDKNDNDSVNHYLFHECIDNSFKPNNKNKKLTLKNLQFLSQIKKDRHFAQQYLDNYIQNEYYSFPQNVCLCLIKK</sequence>
<evidence type="ECO:0000313" key="1">
    <source>
        <dbReference type="EMBL" id="ETR71080.1"/>
    </source>
</evidence>
<name>A0A1V1P8E8_9BACT</name>
<evidence type="ECO:0008006" key="3">
    <source>
        <dbReference type="Google" id="ProtNLM"/>
    </source>
</evidence>
<reference evidence="2" key="1">
    <citation type="submission" date="2012-11" db="EMBL/GenBank/DDBJ databases">
        <authorList>
            <person name="Lucero-Rivera Y.E."/>
            <person name="Tovar-Ramirez D."/>
        </authorList>
    </citation>
    <scope>NUCLEOTIDE SEQUENCE [LARGE SCALE GENOMIC DNA]</scope>
    <source>
        <strain evidence="2">Araruama</strain>
    </source>
</reference>
<comment type="caution">
    <text evidence="1">The sequence shown here is derived from an EMBL/GenBank/DDBJ whole genome shotgun (WGS) entry which is preliminary data.</text>
</comment>
<dbReference type="InterPro" id="IPR029063">
    <property type="entry name" value="SAM-dependent_MTases_sf"/>
</dbReference>